<evidence type="ECO:0000256" key="13">
    <source>
        <dbReference type="ARBA" id="ARBA00023157"/>
    </source>
</evidence>
<feature type="non-terminal residue" evidence="15">
    <location>
        <position position="52"/>
    </location>
</feature>
<keyword evidence="11" id="KW-0333">Golgi apparatus</keyword>
<keyword evidence="10" id="KW-1133">Transmembrane helix</keyword>
<sequence length="52" mass="5874">METNECLENNGGCWQEKSSNITACRDTFRGRVCECPIVKNVKFVGDGYTHCE</sequence>
<evidence type="ECO:0000256" key="14">
    <source>
        <dbReference type="ARBA" id="ARBA00023180"/>
    </source>
</evidence>
<reference evidence="15 16" key="1">
    <citation type="journal article" date="2018" name="Front. Plant Sci.">
        <title>Red Clover (Trifolium pratense) and Zigzag Clover (T. medium) - A Picture of Genomic Similarities and Differences.</title>
        <authorList>
            <person name="Dluhosova J."/>
            <person name="Istvanek J."/>
            <person name="Nedelnik J."/>
            <person name="Repkova J."/>
        </authorList>
    </citation>
    <scope>NUCLEOTIDE SEQUENCE [LARGE SCALE GENOMIC DNA]</scope>
    <source>
        <strain evidence="16">cv. 10/8</strain>
        <tissue evidence="15">Leaf</tissue>
    </source>
</reference>
<dbReference type="FunFam" id="2.10.25.10:FF:000178">
    <property type="entry name" value="vacuolar-sorting receptor 1"/>
    <property type="match status" value="1"/>
</dbReference>
<keyword evidence="7" id="KW-0677">Repeat</keyword>
<keyword evidence="3" id="KW-0813">Transport</keyword>
<keyword evidence="16" id="KW-1185">Reference proteome</keyword>
<evidence type="ECO:0000256" key="5">
    <source>
        <dbReference type="ARBA" id="ARBA00022692"/>
    </source>
</evidence>
<keyword evidence="9" id="KW-0653">Protein transport</keyword>
<evidence type="ECO:0000256" key="9">
    <source>
        <dbReference type="ARBA" id="ARBA00022927"/>
    </source>
</evidence>
<evidence type="ECO:0000256" key="8">
    <source>
        <dbReference type="ARBA" id="ARBA00022837"/>
    </source>
</evidence>
<keyword evidence="4" id="KW-0245">EGF-like domain</keyword>
<dbReference type="GO" id="GO:0000139">
    <property type="term" value="C:Golgi membrane"/>
    <property type="evidence" value="ECO:0007669"/>
    <property type="project" value="UniProtKB-SubCell"/>
</dbReference>
<evidence type="ECO:0000313" key="16">
    <source>
        <dbReference type="Proteomes" id="UP000265520"/>
    </source>
</evidence>
<keyword evidence="5" id="KW-0812">Transmembrane</keyword>
<evidence type="ECO:0000256" key="10">
    <source>
        <dbReference type="ARBA" id="ARBA00022989"/>
    </source>
</evidence>
<evidence type="ECO:0000256" key="2">
    <source>
        <dbReference type="ARBA" id="ARBA00007038"/>
    </source>
</evidence>
<comment type="similarity">
    <text evidence="2">Belongs to the VSR (BP-80) family.</text>
</comment>
<dbReference type="Proteomes" id="UP000265520">
    <property type="component" value="Unassembled WGS sequence"/>
</dbReference>
<accession>A0A392QXP8</accession>
<keyword evidence="8" id="KW-0106">Calcium</keyword>
<keyword evidence="14" id="KW-0325">Glycoprotein</keyword>
<comment type="caution">
    <text evidence="15">The sequence shown here is derived from an EMBL/GenBank/DDBJ whole genome shotgun (WGS) entry which is preliminary data.</text>
</comment>
<protein>
    <submittedName>
        <fullName evidence="15">Vacuolar-sorting receptor 1-like</fullName>
    </submittedName>
</protein>
<evidence type="ECO:0000256" key="7">
    <source>
        <dbReference type="ARBA" id="ARBA00022737"/>
    </source>
</evidence>
<keyword evidence="13" id="KW-1015">Disulfide bond</keyword>
<dbReference type="AlphaFoldDB" id="A0A392QXP8"/>
<keyword evidence="6" id="KW-0732">Signal</keyword>
<proteinExistence type="inferred from homology"/>
<keyword evidence="12" id="KW-0472">Membrane</keyword>
<comment type="subcellular location">
    <subcellularLocation>
        <location evidence="1">Golgi apparatus membrane</location>
    </subcellularLocation>
</comment>
<dbReference type="GO" id="GO:0015031">
    <property type="term" value="P:protein transport"/>
    <property type="evidence" value="ECO:0007669"/>
    <property type="project" value="UniProtKB-KW"/>
</dbReference>
<evidence type="ECO:0000256" key="1">
    <source>
        <dbReference type="ARBA" id="ARBA00004394"/>
    </source>
</evidence>
<name>A0A392QXP8_9FABA</name>
<dbReference type="Gene3D" id="2.10.25.10">
    <property type="entry name" value="Laminin"/>
    <property type="match status" value="1"/>
</dbReference>
<keyword evidence="15" id="KW-0675">Receptor</keyword>
<evidence type="ECO:0000256" key="3">
    <source>
        <dbReference type="ARBA" id="ARBA00022448"/>
    </source>
</evidence>
<organism evidence="15 16">
    <name type="scientific">Trifolium medium</name>
    <dbReference type="NCBI Taxonomy" id="97028"/>
    <lineage>
        <taxon>Eukaryota</taxon>
        <taxon>Viridiplantae</taxon>
        <taxon>Streptophyta</taxon>
        <taxon>Embryophyta</taxon>
        <taxon>Tracheophyta</taxon>
        <taxon>Spermatophyta</taxon>
        <taxon>Magnoliopsida</taxon>
        <taxon>eudicotyledons</taxon>
        <taxon>Gunneridae</taxon>
        <taxon>Pentapetalae</taxon>
        <taxon>rosids</taxon>
        <taxon>fabids</taxon>
        <taxon>Fabales</taxon>
        <taxon>Fabaceae</taxon>
        <taxon>Papilionoideae</taxon>
        <taxon>50 kb inversion clade</taxon>
        <taxon>NPAAA clade</taxon>
        <taxon>Hologalegina</taxon>
        <taxon>IRL clade</taxon>
        <taxon>Trifolieae</taxon>
        <taxon>Trifolium</taxon>
    </lineage>
</organism>
<evidence type="ECO:0000313" key="15">
    <source>
        <dbReference type="EMBL" id="MCI28306.1"/>
    </source>
</evidence>
<evidence type="ECO:0000256" key="11">
    <source>
        <dbReference type="ARBA" id="ARBA00023034"/>
    </source>
</evidence>
<evidence type="ECO:0000256" key="12">
    <source>
        <dbReference type="ARBA" id="ARBA00023136"/>
    </source>
</evidence>
<evidence type="ECO:0000256" key="4">
    <source>
        <dbReference type="ARBA" id="ARBA00022536"/>
    </source>
</evidence>
<dbReference type="EMBL" id="LXQA010164850">
    <property type="protein sequence ID" value="MCI28306.1"/>
    <property type="molecule type" value="Genomic_DNA"/>
</dbReference>
<evidence type="ECO:0000256" key="6">
    <source>
        <dbReference type="ARBA" id="ARBA00022729"/>
    </source>
</evidence>